<reference evidence="2 3" key="1">
    <citation type="submission" date="2018-10" db="EMBL/GenBank/DDBJ databases">
        <title>Genomic Encyclopedia of Archaeal and Bacterial Type Strains, Phase II (KMG-II): from individual species to whole genera.</title>
        <authorList>
            <person name="Goeker M."/>
        </authorList>
    </citation>
    <scope>NUCLEOTIDE SEQUENCE [LARGE SCALE GENOMIC DNA]</scope>
    <source>
        <strain evidence="2 3">ATCC 29870</strain>
    </source>
</reference>
<organism evidence="2 3">
    <name type="scientific">Metamycoplasma subdolum</name>
    <dbReference type="NCBI Taxonomy" id="92407"/>
    <lineage>
        <taxon>Bacteria</taxon>
        <taxon>Bacillati</taxon>
        <taxon>Mycoplasmatota</taxon>
        <taxon>Mycoplasmoidales</taxon>
        <taxon>Metamycoplasmataceae</taxon>
        <taxon>Metamycoplasma</taxon>
    </lineage>
</organism>
<evidence type="ECO:0000313" key="3">
    <source>
        <dbReference type="Proteomes" id="UP000267246"/>
    </source>
</evidence>
<dbReference type="AlphaFoldDB" id="A0A3M0A1M0"/>
<evidence type="ECO:0000313" key="2">
    <source>
        <dbReference type="EMBL" id="RMA79081.1"/>
    </source>
</evidence>
<comment type="caution">
    <text evidence="2">The sequence shown here is derived from an EMBL/GenBank/DDBJ whole genome shotgun (WGS) entry which is preliminary data.</text>
</comment>
<proteinExistence type="predicted"/>
<keyword evidence="1" id="KW-1133">Transmembrane helix</keyword>
<name>A0A3M0A1M0_9BACT</name>
<feature type="transmembrane region" description="Helical" evidence="1">
    <location>
        <begin position="12"/>
        <end position="37"/>
    </location>
</feature>
<evidence type="ECO:0000256" key="1">
    <source>
        <dbReference type="SAM" id="Phobius"/>
    </source>
</evidence>
<keyword evidence="1" id="KW-0812">Transmembrane</keyword>
<dbReference type="RefSeq" id="WP_121940621.1">
    <property type="nucleotide sequence ID" value="NZ_CP137846.1"/>
</dbReference>
<dbReference type="OrthoDB" id="398057at2"/>
<sequence length="233" mass="27104">MINKESSLSIKARIGLAISVLVVLVIIVIAFIVFWRLKKKVLSKYRSLNYEEEKLKLQRINPNFGIILEELKVKSKSSLDDFLVTFLVNNVYLNNFKSIYLSTQDEYLAISLAVLTNRDINFETTETKEYDLQSFGKQVESKINPININNNSKGNFDYLINFDLNKSITEKVEEVLPFLDDQGMMVIDFEKTKEFKESKEFLTQNNLRYETIKFNKNCVILLAKDLLQSTLKE</sequence>
<keyword evidence="1" id="KW-0472">Membrane</keyword>
<dbReference type="Proteomes" id="UP000267246">
    <property type="component" value="Unassembled WGS sequence"/>
</dbReference>
<keyword evidence="3" id="KW-1185">Reference proteome</keyword>
<protein>
    <submittedName>
        <fullName evidence="2">Uncharacterized protein</fullName>
    </submittedName>
</protein>
<dbReference type="NCBIfam" id="NF045844">
    <property type="entry name" value="BC85_0335_fam"/>
    <property type="match status" value="1"/>
</dbReference>
<gene>
    <name evidence="2" type="ORF">JN00_0128</name>
</gene>
<dbReference type="EMBL" id="REFI01000005">
    <property type="protein sequence ID" value="RMA79081.1"/>
    <property type="molecule type" value="Genomic_DNA"/>
</dbReference>
<accession>A0A3M0A1M0</accession>